<comment type="caution">
    <text evidence="5">The sequence shown here is derived from an EMBL/GenBank/DDBJ whole genome shotgun (WGS) entry which is preliminary data.</text>
</comment>
<accession>A0ABV1NXJ3</accession>
<dbReference type="InterPro" id="IPR043968">
    <property type="entry name" value="SGNH"/>
</dbReference>
<evidence type="ECO:0000259" key="3">
    <source>
        <dbReference type="Pfam" id="PF01757"/>
    </source>
</evidence>
<dbReference type="GO" id="GO:0016746">
    <property type="term" value="F:acyltransferase activity"/>
    <property type="evidence" value="ECO:0007669"/>
    <property type="project" value="UniProtKB-KW"/>
</dbReference>
<feature type="transmembrane region" description="Helical" evidence="2">
    <location>
        <begin position="372"/>
        <end position="391"/>
    </location>
</feature>
<dbReference type="PANTHER" id="PTHR23028:SF53">
    <property type="entry name" value="ACYL_TRANSF_3 DOMAIN-CONTAINING PROTEIN"/>
    <property type="match status" value="1"/>
</dbReference>
<evidence type="ECO:0000256" key="1">
    <source>
        <dbReference type="SAM" id="MobiDB-lite"/>
    </source>
</evidence>
<dbReference type="Pfam" id="PF19040">
    <property type="entry name" value="SGNH"/>
    <property type="match status" value="1"/>
</dbReference>
<feature type="transmembrane region" description="Helical" evidence="2">
    <location>
        <begin position="303"/>
        <end position="321"/>
    </location>
</feature>
<dbReference type="PANTHER" id="PTHR23028">
    <property type="entry name" value="ACETYLTRANSFERASE"/>
    <property type="match status" value="1"/>
</dbReference>
<feature type="transmembrane region" description="Helical" evidence="2">
    <location>
        <begin position="327"/>
        <end position="345"/>
    </location>
</feature>
<reference evidence="5 6" key="1">
    <citation type="submission" date="2024-02" db="EMBL/GenBank/DDBJ databases">
        <title>Full genome sequence of Nocardioides kribbensis.</title>
        <authorList>
            <person name="Poletto B.L."/>
            <person name="Silva G."/>
            <person name="Galante D."/>
            <person name="Campos K.R."/>
            <person name="Santos M.B.N."/>
            <person name="Sacchi C.T."/>
        </authorList>
    </citation>
    <scope>NUCLEOTIDE SEQUENCE [LARGE SCALE GENOMIC DNA]</scope>
    <source>
        <strain evidence="5 6">O4R</strain>
    </source>
</reference>
<feature type="transmembrane region" description="Helical" evidence="2">
    <location>
        <begin position="177"/>
        <end position="195"/>
    </location>
</feature>
<feature type="transmembrane region" description="Helical" evidence="2">
    <location>
        <begin position="215"/>
        <end position="231"/>
    </location>
</feature>
<dbReference type="InterPro" id="IPR002656">
    <property type="entry name" value="Acyl_transf_3_dom"/>
</dbReference>
<evidence type="ECO:0000259" key="4">
    <source>
        <dbReference type="Pfam" id="PF19040"/>
    </source>
</evidence>
<dbReference type="EMBL" id="JBEGDP010000006">
    <property type="protein sequence ID" value="MEQ7847218.1"/>
    <property type="molecule type" value="Genomic_DNA"/>
</dbReference>
<keyword evidence="2" id="KW-1133">Transmembrane helix</keyword>
<keyword evidence="2" id="KW-0472">Membrane</keyword>
<feature type="transmembrane region" description="Helical" evidence="2">
    <location>
        <begin position="262"/>
        <end position="282"/>
    </location>
</feature>
<feature type="transmembrane region" description="Helical" evidence="2">
    <location>
        <begin position="238"/>
        <end position="256"/>
    </location>
</feature>
<organism evidence="5 6">
    <name type="scientific">Nocardioides kribbensis</name>
    <dbReference type="NCBI Taxonomy" id="305517"/>
    <lineage>
        <taxon>Bacteria</taxon>
        <taxon>Bacillati</taxon>
        <taxon>Actinomycetota</taxon>
        <taxon>Actinomycetes</taxon>
        <taxon>Propionibacteriales</taxon>
        <taxon>Nocardioidaceae</taxon>
        <taxon>Nocardioides</taxon>
    </lineage>
</organism>
<keyword evidence="6" id="KW-1185">Reference proteome</keyword>
<proteinExistence type="predicted"/>
<keyword evidence="5" id="KW-0012">Acyltransferase</keyword>
<dbReference type="Pfam" id="PF01757">
    <property type="entry name" value="Acyl_transf_3"/>
    <property type="match status" value="1"/>
</dbReference>
<dbReference type="SUPFAM" id="SSF52266">
    <property type="entry name" value="SGNH hydrolase"/>
    <property type="match status" value="1"/>
</dbReference>
<dbReference type="InterPro" id="IPR050879">
    <property type="entry name" value="Acyltransferase_3"/>
</dbReference>
<evidence type="ECO:0000313" key="6">
    <source>
        <dbReference type="Proteomes" id="UP001482520"/>
    </source>
</evidence>
<sequence length="735" mass="76746">MPAPEGSQHRRDIQGLRALAVVAVVGDHLLGWPTGGFVGVDVFFVLSGFLITELLLRERASTGRISLRGFYERRARRLLPAAWLVLAVTLLGSWLIYSGPRLAATVTDAGWAVAFAANWRFGLEGTDYFRADAPPSPLQHYWSLAVEEQYYVVWPVLLVALAALTSRAGVRGAQRVVVGATAALLALASFAWAVHESAVAPTVAYFSTFSRAWELAVGAGLAAGVPVLRRIRPVPARVLSWVGLTGIVASLLLVGSDLAFPGPWAAAPVAATAVVVLAGVPEHADGPWLLRNRVATWLGDRSYSLYLWHFPVIVLGFAVVAETTVTRAGAALAMLVAAYYSYELVETPLRRSRRRSSGRAATSGVLTPRYRLLVASLGAVTVTALLAGLALRPTAAQPEVDLTAAAPAATTVAPLTAAETRWQEKVLAALETTDWPVLDPSMEQAIGSAQAPDDVVACGVSTESVDLEACTWGSPAARKTAVVVGDSVSLTYVAPLREVLGARGSWDLVSLGTFGCPFVPLPVGRSSEAVDDCATRRAAALATIADLDPDVVVVANSSETPDVLGTGDSVSDTEWARGVEQLLAPAAAAGAAVVVLAPPPGGTDIEECYTRLSSPVDCVGQVSDSWVSRARSEQAMAADLGGTWISSAPWFCFRDQCPSFVDGVPVRSDAVHMTTAFAERVEPLLASALRSTAALTGGASGAGGPLVRGPEGAGSRPGSPTDRPGAGLRSSTPGR</sequence>
<keyword evidence="2" id="KW-0812">Transmembrane</keyword>
<protein>
    <submittedName>
        <fullName evidence="5">Acyltransferase family protein</fullName>
    </submittedName>
</protein>
<feature type="domain" description="Acyltransferase 3" evidence="3">
    <location>
        <begin position="12"/>
        <end position="336"/>
    </location>
</feature>
<gene>
    <name evidence="5" type="ORF">V6R90_07990</name>
</gene>
<name>A0ABV1NXJ3_9ACTN</name>
<feature type="region of interest" description="Disordered" evidence="1">
    <location>
        <begin position="697"/>
        <end position="735"/>
    </location>
</feature>
<dbReference type="Proteomes" id="UP001482520">
    <property type="component" value="Unassembled WGS sequence"/>
</dbReference>
<keyword evidence="5" id="KW-0808">Transferase</keyword>
<evidence type="ECO:0000256" key="2">
    <source>
        <dbReference type="SAM" id="Phobius"/>
    </source>
</evidence>
<dbReference type="RefSeq" id="WP_349804339.1">
    <property type="nucleotide sequence ID" value="NZ_JBEGDP010000006.1"/>
</dbReference>
<feature type="domain" description="SGNH" evidence="4">
    <location>
        <begin position="466"/>
        <end position="686"/>
    </location>
</feature>
<feature type="transmembrane region" description="Helical" evidence="2">
    <location>
        <begin position="36"/>
        <end position="56"/>
    </location>
</feature>
<evidence type="ECO:0000313" key="5">
    <source>
        <dbReference type="EMBL" id="MEQ7847218.1"/>
    </source>
</evidence>
<feature type="transmembrane region" description="Helical" evidence="2">
    <location>
        <begin position="151"/>
        <end position="170"/>
    </location>
</feature>
<feature type="transmembrane region" description="Helical" evidence="2">
    <location>
        <begin position="77"/>
        <end position="97"/>
    </location>
</feature>